<feature type="compositionally biased region" description="Low complexity" evidence="5">
    <location>
        <begin position="2557"/>
        <end position="2570"/>
    </location>
</feature>
<protein>
    <recommendedName>
        <fullName evidence="7">Gram-positive cocci surface proteins LPxTG domain-containing protein</fullName>
    </recommendedName>
</protein>
<evidence type="ECO:0000256" key="1">
    <source>
        <dbReference type="ARBA" id="ARBA00022512"/>
    </source>
</evidence>
<accession>A0A0R1Y5Y1</accession>
<evidence type="ECO:0000259" key="7">
    <source>
        <dbReference type="PROSITE" id="PS50847"/>
    </source>
</evidence>
<dbReference type="EMBL" id="AZGI01000061">
    <property type="protein sequence ID" value="KRM37815.1"/>
    <property type="molecule type" value="Genomic_DNA"/>
</dbReference>
<dbReference type="InterPro" id="IPR005877">
    <property type="entry name" value="YSIRK_signal_dom"/>
</dbReference>
<feature type="region of interest" description="Disordered" evidence="5">
    <location>
        <begin position="50"/>
        <end position="144"/>
    </location>
</feature>
<dbReference type="eggNOG" id="COG3266">
    <property type="taxonomic scope" value="Bacteria"/>
</dbReference>
<sequence length="2747" mass="305450">MKKHNNDLLYAEANQRQRFSIRKLSIGAASVLLGTVFYLGGNASVTHAEEKVESQQAQKIENGGVASPASTEATTDSVNSAPQGNVDSHSNTENGTKDNNSNVATQATSEIPEKVTKGLESSTPKELSTDNNETQHFSPTEHKVPMPVQALAESKVDSQTKQTKISYVENGESKDSVTVNTGNTVQINFQTNDYEAGDKFTFKIHPKSTEGDIDITTDSGHNPYTITPANDKPNQALVSEVQSNKNEYEFTDTMKGAGTYSQIIAIKTSDYFKADKVYKDGTYEIAIDVYKNDDIKPFTTSTFKQVINHYQSISWPYNPSSDSLHNIYTMDDQWVSNGTILPDTDYKWKLNIDINPFYNQETQVTIPVPDNFTLNQNETNTNSDNLKWLDNYHATISQNGNNLIINFPKLTDDQVKELNNISTAYSQTLSTYIIGKIGQYPAETTTVSGKDSIKMEYNLGNNQKTSSDYPLQAIILGTNNPVDNTPIGNLFSGNIDPDKHNKMHDYYPEQPEKITTKEDSKQGIHALNNNVSLSSTSAKVINDIDATVIVPDGMNISSIANEISSDSNPTFQYEYLDGTKSDTFTQDKILTAPSGKFIKNIHVHIDKANPYHQLFNIKLMGVLADEYRGDNDETASKNSDQNQPAKYDKVSNLDSLTTKIKVTLADSDTNSNHAASIWSAGQIVLDKNPDTTIHLNQHYATGKQTDQQAGHKGGTISIEPYDFQNEVPNNTFYVVLPENALLDPDTPFTDLPKDAKVSYLNINNRNIVKIQINSGKREDYAYKTFTLNLDNSSVVTNKTLESNYHVYVAIPNGQKEYYYYSKHSTKSPITSSDFLPLVENNPNAYSLTDGNWTLVTSVVTQTTTQSKGNQNSDFTSVGKSDDKGSADMSFSSSIINGEPTDLENVTTILRMPNTTKDGKFGDGKSEFNFQLKNPIKVINVTDGNKEVTDGIQILYTTETSYKTKAMKEISTSDWQNDFTSTVPTELSKVTAVAVKIAKIPPQYLYRIVAEGIDPTLAIDAGKTAYVANKIWGDHLLEKNVEVGKEANDKDQSVSAKISVSGQSTIHVKLHYKDANGTDQYIPVDDLTLKDNEDTLTKDAVLKNSFGIDAETLKKYGITKDNINNINDNEDFRKELIKKYPTLANYAIDFSNPSDPSKDPENKGKHGYANNAKDNAAGWGKVAQYYFDGDQIVFELTKLQDMSQSIHFNRQTDYISNATGKQIKPQFNESNIAQNSFKAIYDPLTKNLVNNFSYYAYKSPNNILGYSLESNDKTLVGPSYIDINKIINDNKDQLLSPKNNIGMKVDITKDSKGYHSTISEDKRLPKDTISVVYHQTAHYAPSHANLITMVPGQNNELTAIANNIDQDGNANKDINFGVTDEQLAKTGYTYKVYYVPNSYEGQLNDAITNNDYEYLTTAWLNDNDSYDNLAAALVDHPEFDDAWDDGSDANEHNNGSAEFARLNSQNFVVVYTPINQRPQEVYITSDNDPFAYNNLLKDYAMPKAIVSDKALQQKLIDQIKQQMKDEDADQESLQHLLNLAEAGHFDYIYKMSGKAGQLPILSVEDIHSFNSYGTLPNTDISNPETGEVTPLYPHLDQNNSNMVDATIQTNLYTRNGHYIQQVTLSSADGSGKKIVLTHTFDPNKNPEQTDSDTTGDAALLQLLNYLTNQTPGDAGFSYQISNVDNGWKISVDGLPNSAVVTDEDGNKFININNADRFIYNDTDYNADQSSDPNPQIINFHYATISPENSEDQQNKVTIHYIDVTGVEPMDINQAKEDYGFNFAPGTKYSQQVNAGNELTDIPGYDDNRSGVVSAISKDFTFDNTAKDNEILKALADQGYYLVQRDRETTGQHPFDIYASDQSTGEYNGNYPAYYTGSSSEQNYYVYLKKGRKVNYQVILEDKNGQQMKVLTGSTLLGYGDPTDKIATTPIGQDHTVDTDTIGKKYDAIMEGLKKQYPNYTLVVTGNPNSKLTVSDEIGTDETFGDKDNDLTKTIYMVPKYGNVTVHYVDVDKAAENLKPTDGKTIDNNEHNFTFNGHVGDDFSSNLWQYPDDWEFVTQSPEIKGHTLTNQIPSDLYVYLKHKHTPIKQTKTVNETINYVDQDGNPLPKNVKDTTKRTITFKTTDDSYHDEVTGDDHIVWTPEGDFTKNGDQIQFGTADTGVEGYDLDKDATKNDKSNPTDVLTGENVSAVTVDLSKELKDITLTIHYNKQYETHIHYIDVNDSEKTSGYKPEDGKAIDNNSHNVDHNNGHINDPIFPNNKTPWNFADAGWILAETPSTSVTKEMTLTKDTPKDIYIYLKHDTTKPFNKDMPGTTPIHVTETIHYVDEAGHPVADKNGNTTAESTKTITLTPQGYFDKVKGKNVVTGWTTKDGNEFPTFAIPEFDDFFAISANHTDQNNSKVDDFDKDNKQVKPVSYYATDDDQNIDVTVVLKKKHSELQHNKPMKVTETVHYVDENGNPVKSDDKVEMTLTPEGYHDNQTNEDVITGWTSSLDNSEFPTHSTHVDGYDIDMTKTKASDVSDDHSEVKAVKVTVEDNQQPANVKITIHYTKQAGSTIIPPDGGDNNDNGGNPEPNPDPEKPTPDKPNNSIPPTPSDDGGKKTPEDKPQTPSTEKHEDGKTPNKKHSNNPSHKNKNSKKTHPNKSSKTAPVAHEKNNKKSRDNKRWSQTASTHAQNLDANSKKKHVTTSNMSPLSENYTRAKKYNIGTNADKRQALPQTGEKANELGLLGLGLASLAALISLAGDKKRKN</sequence>
<evidence type="ECO:0000256" key="6">
    <source>
        <dbReference type="SAM" id="Phobius"/>
    </source>
</evidence>
<evidence type="ECO:0000256" key="4">
    <source>
        <dbReference type="ARBA" id="ARBA00023088"/>
    </source>
</evidence>
<feature type="compositionally biased region" description="Polar residues" evidence="5">
    <location>
        <begin position="119"/>
        <end position="138"/>
    </location>
</feature>
<keyword evidence="6" id="KW-0472">Membrane</keyword>
<dbReference type="PROSITE" id="PS50847">
    <property type="entry name" value="GRAM_POS_ANCHORING"/>
    <property type="match status" value="1"/>
</dbReference>
<dbReference type="Pfam" id="PF04650">
    <property type="entry name" value="YSIRK_signal"/>
    <property type="match status" value="1"/>
</dbReference>
<feature type="compositionally biased region" description="Polar residues" evidence="5">
    <location>
        <begin position="2684"/>
        <end position="2695"/>
    </location>
</feature>
<keyword evidence="6" id="KW-0812">Transmembrane</keyword>
<dbReference type="NCBIfam" id="TIGR01168">
    <property type="entry name" value="YSIRK_signal"/>
    <property type="match status" value="1"/>
</dbReference>
<gene>
    <name evidence="8" type="ORF">FC39_GL001729</name>
</gene>
<evidence type="ECO:0000256" key="5">
    <source>
        <dbReference type="SAM" id="MobiDB-lite"/>
    </source>
</evidence>
<dbReference type="NCBIfam" id="TIGR01167">
    <property type="entry name" value="LPXTG_anchor"/>
    <property type="match status" value="1"/>
</dbReference>
<feature type="compositionally biased region" description="Basic and acidic residues" evidence="5">
    <location>
        <begin position="2649"/>
        <end position="2662"/>
    </location>
</feature>
<comment type="caution">
    <text evidence="8">The sequence shown here is derived from an EMBL/GenBank/DDBJ whole genome shotgun (WGS) entry which is preliminary data.</text>
</comment>
<evidence type="ECO:0000256" key="3">
    <source>
        <dbReference type="ARBA" id="ARBA00022729"/>
    </source>
</evidence>
<dbReference type="InterPro" id="IPR041495">
    <property type="entry name" value="Mub_B2"/>
</dbReference>
<dbReference type="Gene3D" id="2.60.40.4300">
    <property type="match status" value="3"/>
</dbReference>
<keyword evidence="9" id="KW-1185">Reference proteome</keyword>
<dbReference type="Pfam" id="PF00746">
    <property type="entry name" value="Gram_pos_anchor"/>
    <property type="match status" value="1"/>
</dbReference>
<keyword evidence="4" id="KW-0572">Peptidoglycan-anchor</keyword>
<feature type="compositionally biased region" description="Polar residues" evidence="5">
    <location>
        <begin position="2663"/>
        <end position="2676"/>
    </location>
</feature>
<feature type="compositionally biased region" description="Basic and acidic residues" evidence="5">
    <location>
        <begin position="2595"/>
        <end position="2618"/>
    </location>
</feature>
<keyword evidence="3" id="KW-0732">Signal</keyword>
<feature type="transmembrane region" description="Helical" evidence="6">
    <location>
        <begin position="21"/>
        <end position="41"/>
    </location>
</feature>
<reference evidence="8 9" key="1">
    <citation type="journal article" date="2015" name="Genome Announc.">
        <title>Expanding the biotechnology potential of lactobacilli through comparative genomics of 213 strains and associated genera.</title>
        <authorList>
            <person name="Sun Z."/>
            <person name="Harris H.M."/>
            <person name="McCann A."/>
            <person name="Guo C."/>
            <person name="Argimon S."/>
            <person name="Zhang W."/>
            <person name="Yang X."/>
            <person name="Jeffery I.B."/>
            <person name="Cooney J.C."/>
            <person name="Kagawa T.F."/>
            <person name="Liu W."/>
            <person name="Song Y."/>
            <person name="Salvetti E."/>
            <person name="Wrobel A."/>
            <person name="Rasinkangas P."/>
            <person name="Parkhill J."/>
            <person name="Rea M.C."/>
            <person name="O'Sullivan O."/>
            <person name="Ritari J."/>
            <person name="Douillard F.P."/>
            <person name="Paul Ross R."/>
            <person name="Yang R."/>
            <person name="Briner A.E."/>
            <person name="Felis G.E."/>
            <person name="de Vos W.M."/>
            <person name="Barrangou R."/>
            <person name="Klaenhammer T.R."/>
            <person name="Caufield P.W."/>
            <person name="Cui Y."/>
            <person name="Zhang H."/>
            <person name="O'Toole P.W."/>
        </authorList>
    </citation>
    <scope>NUCLEOTIDE SEQUENCE [LARGE SCALE GENOMIC DNA]</scope>
    <source>
        <strain evidence="8 9">DSM 5661</strain>
    </source>
</reference>
<feature type="region of interest" description="Disordered" evidence="5">
    <location>
        <begin position="863"/>
        <end position="883"/>
    </location>
</feature>
<keyword evidence="2" id="KW-0964">Secreted</keyword>
<dbReference type="InterPro" id="IPR019931">
    <property type="entry name" value="LPXTG_anchor"/>
</dbReference>
<dbReference type="PATRIC" id="fig|1423754.3.peg.1777"/>
<feature type="region of interest" description="Disordered" evidence="5">
    <location>
        <begin position="1150"/>
        <end position="1169"/>
    </location>
</feature>
<feature type="domain" description="Gram-positive cocci surface proteins LPxTG" evidence="7">
    <location>
        <begin position="2713"/>
        <end position="2747"/>
    </location>
</feature>
<dbReference type="Pfam" id="PF17966">
    <property type="entry name" value="Muc_B2"/>
    <property type="match status" value="2"/>
</dbReference>
<evidence type="ECO:0000256" key="2">
    <source>
        <dbReference type="ARBA" id="ARBA00022525"/>
    </source>
</evidence>
<feature type="compositionally biased region" description="Basic residues" evidence="5">
    <location>
        <begin position="2619"/>
        <end position="2641"/>
    </location>
</feature>
<dbReference type="RefSeq" id="WP_025081144.1">
    <property type="nucleotide sequence ID" value="NZ_AZGI01000061.1"/>
</dbReference>
<evidence type="ECO:0000313" key="8">
    <source>
        <dbReference type="EMBL" id="KRM37815.1"/>
    </source>
</evidence>
<organism evidence="8 9">
    <name type="scientific">Lactobacillus hamsteri DSM 5661 = JCM 6256</name>
    <dbReference type="NCBI Taxonomy" id="1423754"/>
    <lineage>
        <taxon>Bacteria</taxon>
        <taxon>Bacillati</taxon>
        <taxon>Bacillota</taxon>
        <taxon>Bacilli</taxon>
        <taxon>Lactobacillales</taxon>
        <taxon>Lactobacillaceae</taxon>
        <taxon>Lactobacillus</taxon>
    </lineage>
</organism>
<name>A0A0R1Y5Y1_9LACO</name>
<proteinExistence type="predicted"/>
<keyword evidence="1" id="KW-0134">Cell wall</keyword>
<feature type="region of interest" description="Disordered" evidence="5">
    <location>
        <begin position="2551"/>
        <end position="2697"/>
    </location>
</feature>
<evidence type="ECO:0000313" key="9">
    <source>
        <dbReference type="Proteomes" id="UP000051223"/>
    </source>
</evidence>
<dbReference type="Proteomes" id="UP000051223">
    <property type="component" value="Unassembled WGS sequence"/>
</dbReference>
<keyword evidence="6" id="KW-1133">Transmembrane helix</keyword>
<dbReference type="STRING" id="1423754.FC39_GL001729"/>
<feature type="compositionally biased region" description="Polar residues" evidence="5">
    <location>
        <begin position="68"/>
        <end position="109"/>
    </location>
</feature>
<feature type="compositionally biased region" description="Polar residues" evidence="5">
    <location>
        <begin position="867"/>
        <end position="878"/>
    </location>
</feature>